<organism evidence="1 2">
    <name type="scientific">Puccinia sorghi</name>
    <dbReference type="NCBI Taxonomy" id="27349"/>
    <lineage>
        <taxon>Eukaryota</taxon>
        <taxon>Fungi</taxon>
        <taxon>Dikarya</taxon>
        <taxon>Basidiomycota</taxon>
        <taxon>Pucciniomycotina</taxon>
        <taxon>Pucciniomycetes</taxon>
        <taxon>Pucciniales</taxon>
        <taxon>Pucciniaceae</taxon>
        <taxon>Puccinia</taxon>
    </lineage>
</organism>
<proteinExistence type="predicted"/>
<protein>
    <submittedName>
        <fullName evidence="1">Uncharacterized protein</fullName>
    </submittedName>
</protein>
<dbReference type="AlphaFoldDB" id="A0A0L6V724"/>
<dbReference type="VEuPathDB" id="FungiDB:VP01_2373g4"/>
<sequence>MHCNIREISRDVSGILSWHDSLTIWIELISFIFCALKDIDSQFQWWLTLLRFHVPQNVHQHTGRFILAHFYLLWKPGPINKHLMTGYQLMHLIFDSKHDFFRSDVQFKGFCIKKCAHAQNWMKKGCNIFDRYLCGFNLGERIKYSFNKLREQGETQKCKNKYFRKQKKILILDKGLSEKKVCDNMAEPSPELALRACTVVQLLLAKIASALQQYLLCHKYQNTVNLQMNPNHPFWNCICLSHQLQNIHPFTAKTQSQYSLRIIAQSQSVSAQLSDNSDRTHSPFFKLKTHQLGEKSTTLNSPCSPCSPQFRLIIFSQPLRLLFGVYSSYLDHKSLWYGLISFGYISSQN</sequence>
<dbReference type="Proteomes" id="UP000037035">
    <property type="component" value="Unassembled WGS sequence"/>
</dbReference>
<comment type="caution">
    <text evidence="1">The sequence shown here is derived from an EMBL/GenBank/DDBJ whole genome shotgun (WGS) entry which is preliminary data.</text>
</comment>
<keyword evidence="2" id="KW-1185">Reference proteome</keyword>
<name>A0A0L6V724_9BASI</name>
<accession>A0A0L6V724</accession>
<reference evidence="1 2" key="1">
    <citation type="submission" date="2015-08" db="EMBL/GenBank/DDBJ databases">
        <title>Next Generation Sequencing and Analysis of the Genome of Puccinia sorghi L Schw, the Causal Agent of Maize Common Rust.</title>
        <authorList>
            <person name="Rochi L."/>
            <person name="Burguener G."/>
            <person name="Darino M."/>
            <person name="Turjanski A."/>
            <person name="Kreff E."/>
            <person name="Dieguez M.J."/>
            <person name="Sacco F."/>
        </authorList>
    </citation>
    <scope>NUCLEOTIDE SEQUENCE [LARGE SCALE GENOMIC DNA]</scope>
    <source>
        <strain evidence="1 2">RO10H11247</strain>
    </source>
</reference>
<gene>
    <name evidence="1" type="ORF">VP01_2373g4</name>
</gene>
<evidence type="ECO:0000313" key="1">
    <source>
        <dbReference type="EMBL" id="KNZ56568.1"/>
    </source>
</evidence>
<evidence type="ECO:0000313" key="2">
    <source>
        <dbReference type="Proteomes" id="UP000037035"/>
    </source>
</evidence>
<dbReference type="EMBL" id="LAVV01007251">
    <property type="protein sequence ID" value="KNZ56568.1"/>
    <property type="molecule type" value="Genomic_DNA"/>
</dbReference>